<dbReference type="Pfam" id="PF17963">
    <property type="entry name" value="Big_9"/>
    <property type="match status" value="1"/>
</dbReference>
<evidence type="ECO:0000256" key="1">
    <source>
        <dbReference type="SAM" id="SignalP"/>
    </source>
</evidence>
<evidence type="ECO:0008006" key="4">
    <source>
        <dbReference type="Google" id="ProtNLM"/>
    </source>
</evidence>
<keyword evidence="1" id="KW-0732">Signal</keyword>
<name>A0A5C4VV54_9ACTN</name>
<dbReference type="EMBL" id="VDMP01000024">
    <property type="protein sequence ID" value="TNM39774.1"/>
    <property type="molecule type" value="Genomic_DNA"/>
</dbReference>
<reference evidence="2 3" key="1">
    <citation type="journal article" date="2016" name="Int. J. Syst. Evol. Microbiol.">
        <title>Nocardioides albidus sp. nov., an actinobacterium isolated from garden soil.</title>
        <authorList>
            <person name="Singh H."/>
            <person name="Du J."/>
            <person name="Trinh H."/>
            <person name="Won K."/>
            <person name="Yang J.E."/>
            <person name="Yin C."/>
            <person name="Kook M."/>
            <person name="Yi T.H."/>
        </authorList>
    </citation>
    <scope>NUCLEOTIDE SEQUENCE [LARGE SCALE GENOMIC DNA]</scope>
    <source>
        <strain evidence="2 3">CCTCC AB 2015297</strain>
    </source>
</reference>
<dbReference type="Proteomes" id="UP000313231">
    <property type="component" value="Unassembled WGS sequence"/>
</dbReference>
<protein>
    <recommendedName>
        <fullName evidence="4">Secreted protein</fullName>
    </recommendedName>
</protein>
<evidence type="ECO:0000313" key="2">
    <source>
        <dbReference type="EMBL" id="TNM39774.1"/>
    </source>
</evidence>
<sequence length="205" mass="21494">MRRSLFRAATTLSAVTALTLVGTTAATAKPSGAGPGNAPNSKSCEQNWTTLATSDNVQFSSKEACTSYAARGGVLQPYVAPTANTAPVANDDHFALAAMYLSSGDDAVGFYRTGSFEGNLLANDTDADADTLRVQSYTQPSLGSVTIDPSGNAIYAFPLIYTLKWADDDFHGDYCTFTDSFTYTITDPSGATDTATVPVSIFCAK</sequence>
<gene>
    <name evidence="2" type="ORF">FHP29_13020</name>
</gene>
<accession>A0A5C4VV54</accession>
<dbReference type="AlphaFoldDB" id="A0A5C4VV54"/>
<organism evidence="2 3">
    <name type="scientific">Nocardioides albidus</name>
    <dbReference type="NCBI Taxonomy" id="1517589"/>
    <lineage>
        <taxon>Bacteria</taxon>
        <taxon>Bacillati</taxon>
        <taxon>Actinomycetota</taxon>
        <taxon>Actinomycetes</taxon>
        <taxon>Propionibacteriales</taxon>
        <taxon>Nocardioidaceae</taxon>
        <taxon>Nocardioides</taxon>
    </lineage>
</organism>
<dbReference type="OrthoDB" id="134475at2"/>
<dbReference type="Gene3D" id="2.60.40.3440">
    <property type="match status" value="1"/>
</dbReference>
<evidence type="ECO:0000313" key="3">
    <source>
        <dbReference type="Proteomes" id="UP000313231"/>
    </source>
</evidence>
<feature type="signal peptide" evidence="1">
    <location>
        <begin position="1"/>
        <end position="28"/>
    </location>
</feature>
<keyword evidence="3" id="KW-1185">Reference proteome</keyword>
<feature type="chain" id="PRO_5023049621" description="Secreted protein" evidence="1">
    <location>
        <begin position="29"/>
        <end position="205"/>
    </location>
</feature>
<dbReference type="RefSeq" id="WP_139623263.1">
    <property type="nucleotide sequence ID" value="NZ_VDMP01000024.1"/>
</dbReference>
<proteinExistence type="predicted"/>
<comment type="caution">
    <text evidence="2">The sequence shown here is derived from an EMBL/GenBank/DDBJ whole genome shotgun (WGS) entry which is preliminary data.</text>
</comment>